<dbReference type="EMBL" id="AP021875">
    <property type="protein sequence ID" value="BBO77838.1"/>
    <property type="molecule type" value="Genomic_DNA"/>
</dbReference>
<dbReference type="InterPro" id="IPR036515">
    <property type="entry name" value="Transposase_17_sf"/>
</dbReference>
<dbReference type="Gene3D" id="3.30.70.1290">
    <property type="entry name" value="Transposase IS200-like"/>
    <property type="match status" value="1"/>
</dbReference>
<protein>
    <recommendedName>
        <fullName evidence="1">Transposase IS200-like domain-containing protein</fullName>
    </recommendedName>
</protein>
<dbReference type="Pfam" id="PF01797">
    <property type="entry name" value="Y1_Tnp"/>
    <property type="match status" value="1"/>
</dbReference>
<dbReference type="InterPro" id="IPR002686">
    <property type="entry name" value="Transposase_17"/>
</dbReference>
<dbReference type="GO" id="GO:0003677">
    <property type="term" value="F:DNA binding"/>
    <property type="evidence" value="ECO:0007669"/>
    <property type="project" value="InterPro"/>
</dbReference>
<accession>A0A5K7Z9X3</accession>
<sequence>MKRRCWGRHLWARGFFVASSGNITDEMIMEYIESQDLAKEDEEFKVKDP</sequence>
<reference evidence="2 3" key="1">
    <citation type="submission" date="2019-11" db="EMBL/GenBank/DDBJ databases">
        <title>Comparative genomics of hydrocarbon-degrading Desulfosarcina strains.</title>
        <authorList>
            <person name="Watanabe M."/>
            <person name="Kojima H."/>
            <person name="Fukui M."/>
        </authorList>
    </citation>
    <scope>NUCLEOTIDE SEQUENCE [LARGE SCALE GENOMIC DNA]</scope>
    <source>
        <strain evidence="2 3">PP31</strain>
    </source>
</reference>
<feature type="domain" description="Transposase IS200-like" evidence="1">
    <location>
        <begin position="2"/>
        <end position="35"/>
    </location>
</feature>
<organism evidence="2 3">
    <name type="scientific">Desulfosarcina widdelii</name>
    <dbReference type="NCBI Taxonomy" id="947919"/>
    <lineage>
        <taxon>Bacteria</taxon>
        <taxon>Pseudomonadati</taxon>
        <taxon>Thermodesulfobacteriota</taxon>
        <taxon>Desulfobacteria</taxon>
        <taxon>Desulfobacterales</taxon>
        <taxon>Desulfosarcinaceae</taxon>
        <taxon>Desulfosarcina</taxon>
    </lineage>
</organism>
<evidence type="ECO:0000259" key="1">
    <source>
        <dbReference type="Pfam" id="PF01797"/>
    </source>
</evidence>
<evidence type="ECO:0000313" key="3">
    <source>
        <dbReference type="Proteomes" id="UP000427769"/>
    </source>
</evidence>
<dbReference type="AlphaFoldDB" id="A0A5K7Z9X3"/>
<evidence type="ECO:0000313" key="2">
    <source>
        <dbReference type="EMBL" id="BBO77838.1"/>
    </source>
</evidence>
<gene>
    <name evidence="2" type="ORF">DSCW_52550</name>
</gene>
<dbReference type="KEGG" id="dwd:DSCW_52550"/>
<name>A0A5K7Z9X3_9BACT</name>
<keyword evidence="3" id="KW-1185">Reference proteome</keyword>
<proteinExistence type="predicted"/>
<dbReference type="Proteomes" id="UP000427769">
    <property type="component" value="Chromosome"/>
</dbReference>
<dbReference type="SUPFAM" id="SSF143422">
    <property type="entry name" value="Transposase IS200-like"/>
    <property type="match status" value="1"/>
</dbReference>
<dbReference type="GO" id="GO:0006313">
    <property type="term" value="P:DNA transposition"/>
    <property type="evidence" value="ECO:0007669"/>
    <property type="project" value="InterPro"/>
</dbReference>
<dbReference type="GO" id="GO:0004803">
    <property type="term" value="F:transposase activity"/>
    <property type="evidence" value="ECO:0007669"/>
    <property type="project" value="InterPro"/>
</dbReference>